<proteinExistence type="predicted"/>
<accession>A0ABP6VZQ2</accession>
<reference evidence="3" key="1">
    <citation type="journal article" date="2019" name="Int. J. Syst. Evol. Microbiol.">
        <title>The Global Catalogue of Microorganisms (GCM) 10K type strain sequencing project: providing services to taxonomists for standard genome sequencing and annotation.</title>
        <authorList>
            <consortium name="The Broad Institute Genomics Platform"/>
            <consortium name="The Broad Institute Genome Sequencing Center for Infectious Disease"/>
            <person name="Wu L."/>
            <person name="Ma J."/>
        </authorList>
    </citation>
    <scope>NUCLEOTIDE SEQUENCE [LARGE SCALE GENOMIC DNA]</scope>
    <source>
        <strain evidence="3">JCM 16898</strain>
    </source>
</reference>
<gene>
    <name evidence="2" type="ORF">GCM10022222_26360</name>
</gene>
<evidence type="ECO:0000313" key="2">
    <source>
        <dbReference type="EMBL" id="GAA3541454.1"/>
    </source>
</evidence>
<dbReference type="Proteomes" id="UP001500689">
    <property type="component" value="Unassembled WGS sequence"/>
</dbReference>
<comment type="caution">
    <text evidence="2">The sequence shown here is derived from an EMBL/GenBank/DDBJ whole genome shotgun (WGS) entry which is preliminary data.</text>
</comment>
<feature type="region of interest" description="Disordered" evidence="1">
    <location>
        <begin position="1"/>
        <end position="106"/>
    </location>
</feature>
<evidence type="ECO:0000256" key="1">
    <source>
        <dbReference type="SAM" id="MobiDB-lite"/>
    </source>
</evidence>
<name>A0ABP6VZQ2_9PSEU</name>
<dbReference type="EMBL" id="BAAAZN010000004">
    <property type="protein sequence ID" value="GAA3541454.1"/>
    <property type="molecule type" value="Genomic_DNA"/>
</dbReference>
<dbReference type="RefSeq" id="WP_344859256.1">
    <property type="nucleotide sequence ID" value="NZ_BAAAZN010000004.1"/>
</dbReference>
<evidence type="ECO:0000313" key="3">
    <source>
        <dbReference type="Proteomes" id="UP001500689"/>
    </source>
</evidence>
<sequence>MAPPPVRDYRSELPVFPGREPVVPPVPGPGSGQQPEPPAPAASTDDVDTPPRGTPVQQLRGWFDQHPDQHPDPQPSRYPEQHPDQQGGGEFGPTGDPTEIPFRWRK</sequence>
<organism evidence="2 3">
    <name type="scientific">Amycolatopsis ultiminotia</name>
    <dbReference type="NCBI Taxonomy" id="543629"/>
    <lineage>
        <taxon>Bacteria</taxon>
        <taxon>Bacillati</taxon>
        <taxon>Actinomycetota</taxon>
        <taxon>Actinomycetes</taxon>
        <taxon>Pseudonocardiales</taxon>
        <taxon>Pseudonocardiaceae</taxon>
        <taxon>Amycolatopsis</taxon>
    </lineage>
</organism>
<keyword evidence="3" id="KW-1185">Reference proteome</keyword>
<protein>
    <submittedName>
        <fullName evidence="2">Uncharacterized protein</fullName>
    </submittedName>
</protein>